<dbReference type="Gene3D" id="3.40.190.10">
    <property type="entry name" value="Periplasmic binding protein-like II"/>
    <property type="match status" value="2"/>
</dbReference>
<evidence type="ECO:0000256" key="2">
    <source>
        <dbReference type="ARBA" id="ARBA00022729"/>
    </source>
</evidence>
<dbReference type="Pfam" id="PF00497">
    <property type="entry name" value="SBP_bac_3"/>
    <property type="match status" value="1"/>
</dbReference>
<organism evidence="5 6">
    <name type="scientific">Permianibacter aggregans</name>
    <dbReference type="NCBI Taxonomy" id="1510150"/>
    <lineage>
        <taxon>Bacteria</taxon>
        <taxon>Pseudomonadati</taxon>
        <taxon>Pseudomonadota</taxon>
        <taxon>Gammaproteobacteria</taxon>
        <taxon>Pseudomonadales</taxon>
        <taxon>Pseudomonadaceae</taxon>
        <taxon>Permianibacter</taxon>
    </lineage>
</organism>
<dbReference type="PANTHER" id="PTHR35936:SF35">
    <property type="entry name" value="L-CYSTINE-BINDING PROTEIN TCYJ"/>
    <property type="match status" value="1"/>
</dbReference>
<accession>A0A4R6UW26</accession>
<dbReference type="Proteomes" id="UP000295375">
    <property type="component" value="Unassembled WGS sequence"/>
</dbReference>
<reference evidence="5 6" key="1">
    <citation type="submission" date="2019-03" db="EMBL/GenBank/DDBJ databases">
        <title>Genomic Encyclopedia of Type Strains, Phase IV (KMG-IV): sequencing the most valuable type-strain genomes for metagenomic binning, comparative biology and taxonomic classification.</title>
        <authorList>
            <person name="Goeker M."/>
        </authorList>
    </citation>
    <scope>NUCLEOTIDE SEQUENCE [LARGE SCALE GENOMIC DNA]</scope>
    <source>
        <strain evidence="5 6">DSM 103792</strain>
    </source>
</reference>
<evidence type="ECO:0000256" key="3">
    <source>
        <dbReference type="SAM" id="SignalP"/>
    </source>
</evidence>
<evidence type="ECO:0000313" key="5">
    <source>
        <dbReference type="EMBL" id="TDQ50476.1"/>
    </source>
</evidence>
<dbReference type="EMBL" id="SNYM01000002">
    <property type="protein sequence ID" value="TDQ50476.1"/>
    <property type="molecule type" value="Genomic_DNA"/>
</dbReference>
<name>A0A4R6UW26_9GAMM</name>
<evidence type="ECO:0000259" key="4">
    <source>
        <dbReference type="Pfam" id="PF00497"/>
    </source>
</evidence>
<dbReference type="SUPFAM" id="SSF53850">
    <property type="entry name" value="Periplasmic binding protein-like II"/>
    <property type="match status" value="1"/>
</dbReference>
<keyword evidence="6" id="KW-1185">Reference proteome</keyword>
<sequence>MLHRCCLVLLASVALTVVAAPAENATAPKALQPVATEQLTIYFNHRPPYYHRNARGEWIGVRYNQLKAILELAGLQYRWQELSVNRILHQLTLSDGNHCSGGWFKTPEREAFAQFSLPFGPNEPATAIVRQEFFNGNSAMLSQLLISPDTRVLTKQGQYYGDYLEEAMKLYNVQRIEVTDEQQAIVHQIALKRGDLMFLNRAEAHYLLEQNPLLNERLNAVDLQDKAPIPDLHFMCNKAMPKALMDKLNDGIQRFREGQPNLAMPVN</sequence>
<gene>
    <name evidence="5" type="ORF">EV696_102158</name>
</gene>
<evidence type="ECO:0000256" key="1">
    <source>
        <dbReference type="ARBA" id="ARBA00010333"/>
    </source>
</evidence>
<dbReference type="AlphaFoldDB" id="A0A4R6UW26"/>
<keyword evidence="2 3" id="KW-0732">Signal</keyword>
<feature type="domain" description="Solute-binding protein family 3/N-terminal" evidence="4">
    <location>
        <begin position="45"/>
        <end position="257"/>
    </location>
</feature>
<dbReference type="InterPro" id="IPR001638">
    <property type="entry name" value="Solute-binding_3/MltF_N"/>
</dbReference>
<evidence type="ECO:0000313" key="6">
    <source>
        <dbReference type="Proteomes" id="UP000295375"/>
    </source>
</evidence>
<protein>
    <submittedName>
        <fullName evidence="5">ABC-type amino acid transport substrate-binding protein</fullName>
    </submittedName>
</protein>
<dbReference type="PANTHER" id="PTHR35936">
    <property type="entry name" value="MEMBRANE-BOUND LYTIC MUREIN TRANSGLYCOSYLASE F"/>
    <property type="match status" value="1"/>
</dbReference>
<proteinExistence type="inferred from homology"/>
<feature type="signal peptide" evidence="3">
    <location>
        <begin position="1"/>
        <end position="19"/>
    </location>
</feature>
<comment type="caution">
    <text evidence="5">The sequence shown here is derived from an EMBL/GenBank/DDBJ whole genome shotgun (WGS) entry which is preliminary data.</text>
</comment>
<comment type="similarity">
    <text evidence="1">Belongs to the bacterial solute-binding protein 3 family.</text>
</comment>
<feature type="chain" id="PRO_5020483639" evidence="3">
    <location>
        <begin position="20"/>
        <end position="267"/>
    </location>
</feature>